<organism evidence="6 7">
    <name type="scientific">Kryptolebias marmoratus</name>
    <name type="common">Mangrove killifish</name>
    <name type="synonym">Rivulus marmoratus</name>
    <dbReference type="NCBI Taxonomy" id="37003"/>
    <lineage>
        <taxon>Eukaryota</taxon>
        <taxon>Metazoa</taxon>
        <taxon>Chordata</taxon>
        <taxon>Craniata</taxon>
        <taxon>Vertebrata</taxon>
        <taxon>Euteleostomi</taxon>
        <taxon>Actinopterygii</taxon>
        <taxon>Neopterygii</taxon>
        <taxon>Teleostei</taxon>
        <taxon>Neoteleostei</taxon>
        <taxon>Acanthomorphata</taxon>
        <taxon>Ovalentaria</taxon>
        <taxon>Atherinomorphae</taxon>
        <taxon>Cyprinodontiformes</taxon>
        <taxon>Rivulidae</taxon>
        <taxon>Kryptolebias</taxon>
    </lineage>
</organism>
<sequence>MVVENESHSTDRKASDSIYKKTWMKLTSPAAGSLGKVFFGLSAVVTPEIMAAEKEGIGVTVQEDDKSNGTKTVEEYSVKVSVFNTTPTPPQRGTKSGDAQVTEATSGAKPEAAPPSRIVVAGTPGAQKYIKVLRAYRIVLLGKTGSGKSSLGNRIFGEDVFKRCGANKCQIQSKSVHDRRITLVETPGFSDTDQPEECLKDEIVRCTTECAPGPHAFLIVLKMEESTEQQLSIISKIKQYFPEEVFKYATVVFTHGDQFHDENEKEQCVSHNIFPSDLVKKCSGRYHIVNNKCKLDSDDNKLQMSQLLSTIDKLVTENKGGCYTNKMLEVQKREKNNGAHKNMWIRFSGPEGMLVAEAFFGPAVTVLQKNTRVAVNEESKLPNEQLGENGATGSDVESEAGEKGTPTNKNLEVNEGREGTESETEKDGVAEESSKTVAAKNNTDNTPEPKQAARETENNGNPTGKTEQGGDGRVSENKSGDVLGGALPGAAAAAGAFTAGLSAAGGAAVLTGVGGVAGAGGGAGAGGVAGAGSGA</sequence>
<dbReference type="InterPro" id="IPR045058">
    <property type="entry name" value="GIMA/IAN/Toc"/>
</dbReference>
<dbReference type="PROSITE" id="PS51720">
    <property type="entry name" value="G_AIG1"/>
    <property type="match status" value="1"/>
</dbReference>
<evidence type="ECO:0000259" key="5">
    <source>
        <dbReference type="PROSITE" id="PS51720"/>
    </source>
</evidence>
<dbReference type="InterPro" id="IPR006703">
    <property type="entry name" value="G_AIG1"/>
</dbReference>
<dbReference type="Proteomes" id="UP000264800">
    <property type="component" value="Unplaced"/>
</dbReference>
<evidence type="ECO:0000313" key="7">
    <source>
        <dbReference type="Proteomes" id="UP000264800"/>
    </source>
</evidence>
<dbReference type="OMA" id="THYKANS"/>
<keyword evidence="7" id="KW-1185">Reference proteome</keyword>
<dbReference type="Gene3D" id="3.40.50.300">
    <property type="entry name" value="P-loop containing nucleotide triphosphate hydrolases"/>
    <property type="match status" value="1"/>
</dbReference>
<feature type="compositionally biased region" description="Polar residues" evidence="4">
    <location>
        <begin position="84"/>
        <end position="105"/>
    </location>
</feature>
<dbReference type="FunFam" id="3.40.50.300:FF:000366">
    <property type="entry name" value="GTPase, IMAP family member 2"/>
    <property type="match status" value="1"/>
</dbReference>
<dbReference type="Ensembl" id="ENSKMAT00000019183.1">
    <property type="protein sequence ID" value="ENSKMAP00000018922.1"/>
    <property type="gene ID" value="ENSKMAG00000014074.1"/>
</dbReference>
<dbReference type="STRING" id="37003.ENSKMAP00000018922"/>
<feature type="region of interest" description="Disordered" evidence="4">
    <location>
        <begin position="512"/>
        <end position="535"/>
    </location>
</feature>
<evidence type="ECO:0000256" key="1">
    <source>
        <dbReference type="ARBA" id="ARBA00008535"/>
    </source>
</evidence>
<dbReference type="Pfam" id="PF04548">
    <property type="entry name" value="AIG1"/>
    <property type="match status" value="1"/>
</dbReference>
<feature type="compositionally biased region" description="Polar residues" evidence="4">
    <location>
        <begin position="435"/>
        <end position="448"/>
    </location>
</feature>
<protein>
    <submittedName>
        <fullName evidence="6">Uncharacterized LOC108248843</fullName>
    </submittedName>
</protein>
<evidence type="ECO:0000313" key="6">
    <source>
        <dbReference type="Ensembl" id="ENSKMAP00000018922.1"/>
    </source>
</evidence>
<feature type="compositionally biased region" description="Basic and acidic residues" evidence="4">
    <location>
        <begin position="468"/>
        <end position="479"/>
    </location>
</feature>
<proteinExistence type="inferred from homology"/>
<reference evidence="6" key="1">
    <citation type="submission" date="2025-08" db="UniProtKB">
        <authorList>
            <consortium name="Ensembl"/>
        </authorList>
    </citation>
    <scope>IDENTIFICATION</scope>
</reference>
<comment type="similarity">
    <text evidence="1">Belongs to the TRAFAC class TrmE-Era-EngA-EngB-Septin-like GTPase superfamily. AIG1/Toc34/Toc159-like paraseptin GTPase family. IAN subfamily.</text>
</comment>
<dbReference type="SUPFAM" id="SSF52540">
    <property type="entry name" value="P-loop containing nucleoside triphosphate hydrolases"/>
    <property type="match status" value="1"/>
</dbReference>
<dbReference type="PANTHER" id="PTHR10903">
    <property type="entry name" value="GTPASE, IMAP FAMILY MEMBER-RELATED"/>
    <property type="match status" value="1"/>
</dbReference>
<dbReference type="InterPro" id="IPR027417">
    <property type="entry name" value="P-loop_NTPase"/>
</dbReference>
<dbReference type="AlphaFoldDB" id="A0A3Q3G3T4"/>
<feature type="compositionally biased region" description="Basic and acidic residues" evidence="4">
    <location>
        <begin position="412"/>
        <end position="434"/>
    </location>
</feature>
<dbReference type="GeneTree" id="ENSGT01150000286992"/>
<keyword evidence="3" id="KW-0342">GTP-binding</keyword>
<evidence type="ECO:0000256" key="3">
    <source>
        <dbReference type="ARBA" id="ARBA00023134"/>
    </source>
</evidence>
<feature type="domain" description="AIG1-type G" evidence="5">
    <location>
        <begin position="133"/>
        <end position="332"/>
    </location>
</feature>
<dbReference type="PANTHER" id="PTHR10903:SF62">
    <property type="entry name" value="GTPASE IMAP FAMILY MEMBER 4-LIKE-RELATED"/>
    <property type="match status" value="1"/>
</dbReference>
<keyword evidence="2" id="KW-0547">Nucleotide-binding</keyword>
<evidence type="ECO:0000256" key="4">
    <source>
        <dbReference type="SAM" id="MobiDB-lite"/>
    </source>
</evidence>
<feature type="region of interest" description="Disordered" evidence="4">
    <location>
        <begin position="377"/>
        <end position="487"/>
    </location>
</feature>
<feature type="region of interest" description="Disordered" evidence="4">
    <location>
        <begin position="84"/>
        <end position="116"/>
    </location>
</feature>
<evidence type="ECO:0000256" key="2">
    <source>
        <dbReference type="ARBA" id="ARBA00022741"/>
    </source>
</evidence>
<dbReference type="GO" id="GO:0005525">
    <property type="term" value="F:GTP binding"/>
    <property type="evidence" value="ECO:0007669"/>
    <property type="project" value="UniProtKB-KW"/>
</dbReference>
<name>A0A3Q3G3T4_KRYMA</name>
<accession>A0A3Q3G3T4</accession>
<reference evidence="6" key="2">
    <citation type="submission" date="2025-09" db="UniProtKB">
        <authorList>
            <consortium name="Ensembl"/>
        </authorList>
    </citation>
    <scope>IDENTIFICATION</scope>
</reference>